<feature type="transmembrane region" description="Helical" evidence="10">
    <location>
        <begin position="485"/>
        <end position="509"/>
    </location>
</feature>
<dbReference type="GO" id="GO:0080019">
    <property type="term" value="F:alcohol-forming very long-chain fatty acyl-CoA reductase activity"/>
    <property type="evidence" value="ECO:0007669"/>
    <property type="project" value="InterPro"/>
</dbReference>
<keyword evidence="10" id="KW-0560">Oxidoreductase</keyword>
<evidence type="ECO:0000256" key="10">
    <source>
        <dbReference type="RuleBase" id="RU363097"/>
    </source>
</evidence>
<protein>
    <recommendedName>
        <fullName evidence="10">Fatty acyl-CoA reductase</fullName>
        <ecNumber evidence="10">1.2.1.84</ecNumber>
    </recommendedName>
</protein>
<evidence type="ECO:0000256" key="9">
    <source>
        <dbReference type="ARBA" id="ARBA00052530"/>
    </source>
</evidence>
<dbReference type="InParanoid" id="A0A6J2Y0Q4"/>
<keyword evidence="6 10" id="KW-1133">Transmembrane helix</keyword>
<evidence type="ECO:0000313" key="14">
    <source>
        <dbReference type="RefSeq" id="XP_030756881.1"/>
    </source>
</evidence>
<evidence type="ECO:0000259" key="11">
    <source>
        <dbReference type="Pfam" id="PF03015"/>
    </source>
</evidence>
<dbReference type="Pfam" id="PF03015">
    <property type="entry name" value="Sterile"/>
    <property type="match status" value="1"/>
</dbReference>
<dbReference type="FunFam" id="3.40.50.720:FF:000143">
    <property type="entry name" value="Fatty acyl-CoA reductase"/>
    <property type="match status" value="1"/>
</dbReference>
<evidence type="ECO:0000259" key="12">
    <source>
        <dbReference type="Pfam" id="PF07993"/>
    </source>
</evidence>
<reference evidence="14" key="1">
    <citation type="submission" date="2025-08" db="UniProtKB">
        <authorList>
            <consortium name="RefSeq"/>
        </authorList>
    </citation>
    <scope>IDENTIFICATION</scope>
    <source>
        <tissue evidence="14">Gonads</tissue>
    </source>
</reference>
<dbReference type="AlphaFoldDB" id="A0A6J2Y0Q4"/>
<dbReference type="GeneID" id="115882781"/>
<evidence type="ECO:0000256" key="2">
    <source>
        <dbReference type="ARBA" id="ARBA00005928"/>
    </source>
</evidence>
<evidence type="ECO:0000256" key="6">
    <source>
        <dbReference type="ARBA" id="ARBA00022989"/>
    </source>
</evidence>
<keyword evidence="3 10" id="KW-0444">Lipid biosynthesis</keyword>
<comment type="catalytic activity">
    <reaction evidence="9 10">
        <text>a long-chain fatty acyl-CoA + 2 NADPH + 2 H(+) = a long-chain primary fatty alcohol + 2 NADP(+) + CoA</text>
        <dbReference type="Rhea" id="RHEA:52716"/>
        <dbReference type="ChEBI" id="CHEBI:15378"/>
        <dbReference type="ChEBI" id="CHEBI:57287"/>
        <dbReference type="ChEBI" id="CHEBI:57783"/>
        <dbReference type="ChEBI" id="CHEBI:58349"/>
        <dbReference type="ChEBI" id="CHEBI:77396"/>
        <dbReference type="ChEBI" id="CHEBI:83139"/>
        <dbReference type="EC" id="1.2.1.84"/>
    </reaction>
</comment>
<evidence type="ECO:0000256" key="4">
    <source>
        <dbReference type="ARBA" id="ARBA00022692"/>
    </source>
</evidence>
<dbReference type="GO" id="GO:0035336">
    <property type="term" value="P:long-chain fatty-acyl-CoA metabolic process"/>
    <property type="evidence" value="ECO:0007669"/>
    <property type="project" value="TreeGrafter"/>
</dbReference>
<dbReference type="GO" id="GO:0005777">
    <property type="term" value="C:peroxisome"/>
    <property type="evidence" value="ECO:0007669"/>
    <property type="project" value="TreeGrafter"/>
</dbReference>
<dbReference type="GO" id="GO:0016020">
    <property type="term" value="C:membrane"/>
    <property type="evidence" value="ECO:0007669"/>
    <property type="project" value="UniProtKB-SubCell"/>
</dbReference>
<keyword evidence="4 10" id="KW-0812">Transmembrane</keyword>
<keyword evidence="5 10" id="KW-0521">NADP</keyword>
<comment type="similarity">
    <text evidence="2 10">Belongs to the fatty acyl-CoA reductase family.</text>
</comment>
<dbReference type="CDD" id="cd05236">
    <property type="entry name" value="FAR-N_SDR_e"/>
    <property type="match status" value="1"/>
</dbReference>
<keyword evidence="13" id="KW-1185">Reference proteome</keyword>
<dbReference type="SUPFAM" id="SSF51735">
    <property type="entry name" value="NAD(P)-binding Rossmann-fold domains"/>
    <property type="match status" value="1"/>
</dbReference>
<keyword evidence="7 10" id="KW-0443">Lipid metabolism</keyword>
<dbReference type="Proteomes" id="UP000504635">
    <property type="component" value="Unplaced"/>
</dbReference>
<keyword evidence="8 10" id="KW-0472">Membrane</keyword>
<feature type="domain" description="Fatty acyl-CoA reductase C-terminal" evidence="11">
    <location>
        <begin position="367"/>
        <end position="459"/>
    </location>
</feature>
<dbReference type="InterPro" id="IPR026055">
    <property type="entry name" value="FAR"/>
</dbReference>
<evidence type="ECO:0000256" key="8">
    <source>
        <dbReference type="ARBA" id="ARBA00023136"/>
    </source>
</evidence>
<dbReference type="PANTHER" id="PTHR11011">
    <property type="entry name" value="MALE STERILITY PROTEIN 2-RELATED"/>
    <property type="match status" value="1"/>
</dbReference>
<dbReference type="Pfam" id="PF07993">
    <property type="entry name" value="NAD_binding_4"/>
    <property type="match status" value="1"/>
</dbReference>
<dbReference type="GO" id="GO:0102965">
    <property type="term" value="F:alcohol-forming long-chain fatty acyl-CoA reductase activity"/>
    <property type="evidence" value="ECO:0007669"/>
    <property type="project" value="UniProtKB-EC"/>
</dbReference>
<organism evidence="13 14">
    <name type="scientific">Sitophilus oryzae</name>
    <name type="common">Rice weevil</name>
    <name type="synonym">Curculio oryzae</name>
    <dbReference type="NCBI Taxonomy" id="7048"/>
    <lineage>
        <taxon>Eukaryota</taxon>
        <taxon>Metazoa</taxon>
        <taxon>Ecdysozoa</taxon>
        <taxon>Arthropoda</taxon>
        <taxon>Hexapoda</taxon>
        <taxon>Insecta</taxon>
        <taxon>Pterygota</taxon>
        <taxon>Neoptera</taxon>
        <taxon>Endopterygota</taxon>
        <taxon>Coleoptera</taxon>
        <taxon>Polyphaga</taxon>
        <taxon>Cucujiformia</taxon>
        <taxon>Curculionidae</taxon>
        <taxon>Dryophthorinae</taxon>
        <taxon>Sitophilus</taxon>
    </lineage>
</organism>
<dbReference type="OrthoDB" id="429813at2759"/>
<evidence type="ECO:0000313" key="13">
    <source>
        <dbReference type="Proteomes" id="UP000504635"/>
    </source>
</evidence>
<evidence type="ECO:0000256" key="5">
    <source>
        <dbReference type="ARBA" id="ARBA00022857"/>
    </source>
</evidence>
<gene>
    <name evidence="14" type="primary">LOC115882781</name>
</gene>
<dbReference type="KEGG" id="soy:115882781"/>
<dbReference type="InterPro" id="IPR033640">
    <property type="entry name" value="FAR_C"/>
</dbReference>
<comment type="function">
    <text evidence="10">Catalyzes the reduction of fatty acyl-CoA to fatty alcohols.</text>
</comment>
<dbReference type="RefSeq" id="XP_030756881.1">
    <property type="nucleotide sequence ID" value="XM_030901021.1"/>
</dbReference>
<evidence type="ECO:0000256" key="7">
    <source>
        <dbReference type="ARBA" id="ARBA00023098"/>
    </source>
</evidence>
<dbReference type="InterPro" id="IPR013120">
    <property type="entry name" value="FAR_NAD-bd"/>
</dbReference>
<dbReference type="FunCoup" id="A0A6J2Y0Q4">
    <property type="interactions" value="58"/>
</dbReference>
<dbReference type="EC" id="1.2.1.84" evidence="10"/>
<accession>A0A6J2Y0Q4</accession>
<proteinExistence type="inferred from homology"/>
<evidence type="ECO:0000256" key="3">
    <source>
        <dbReference type="ARBA" id="ARBA00022516"/>
    </source>
</evidence>
<dbReference type="CDD" id="cd09071">
    <property type="entry name" value="FAR_C"/>
    <property type="match status" value="1"/>
</dbReference>
<dbReference type="Gene3D" id="3.40.50.720">
    <property type="entry name" value="NAD(P)-binding Rossmann-like Domain"/>
    <property type="match status" value="1"/>
</dbReference>
<feature type="domain" description="Thioester reductase (TE)" evidence="12">
    <location>
        <begin position="22"/>
        <end position="294"/>
    </location>
</feature>
<dbReference type="InterPro" id="IPR036291">
    <property type="entry name" value="NAD(P)-bd_dom_sf"/>
</dbReference>
<name>A0A6J2Y0Q4_SITOR</name>
<dbReference type="PANTHER" id="PTHR11011:SF24">
    <property type="entry name" value="FATTY ACYL-COA REDUCTASE"/>
    <property type="match status" value="1"/>
</dbReference>
<feature type="transmembrane region" description="Helical" evidence="10">
    <location>
        <begin position="357"/>
        <end position="382"/>
    </location>
</feature>
<comment type="subcellular location">
    <subcellularLocation>
        <location evidence="1">Membrane</location>
        <topology evidence="1">Multi-pass membrane protein</topology>
    </subcellularLocation>
</comment>
<evidence type="ECO:0000256" key="1">
    <source>
        <dbReference type="ARBA" id="ARBA00004141"/>
    </source>
</evidence>
<sequence>MDKKMEKHGGIKEFYKGKHIFITGGTGFVGKAIIEKILRSCPESGNIYMLLRSKKGKSLNERLQQLLSNPLFDLLKTKNPNILKKIIPIAGNVLETGLGLSKEDRQLLIEKVNIVIHSAASVRFDDFLKTAIFLNLRSTRDLALLALEMKNINVFLHISTAYCNVHGKVIVEEKLYPAEADWREAVYVAENCNENIMNVLSLKCMDKFPNSYTYTKHLAEHCINDLLASKVATVIVRPTIVTPSIYEPFGGWVDNFNGVVGMLTGGAMGLVGLTLGKEDMLADCVPVDEAVKVMLSGCFVTGLTGPKDTVDVLQASAYGLKRWKIKQIIKIGKRAVWEVPFEKQIWHTRGGLTSSTLYYYINVVLFNLIPAIFLDLFIRIAGHKPIIFKIQRKIYIATTALMYFMSNQWDFLNEKAMGNFSKVPENEAEEFCVKIYERSEEEIYDYYKNAIDGTRWILLGESKQVKPNALRNKKRFFYLDRATNALFYFSIFWFIFFKIEILSVVFHAIRNYWNSLE</sequence>